<organism evidence="3 4">
    <name type="scientific">Planoprotostelium fungivorum</name>
    <dbReference type="NCBI Taxonomy" id="1890364"/>
    <lineage>
        <taxon>Eukaryota</taxon>
        <taxon>Amoebozoa</taxon>
        <taxon>Evosea</taxon>
        <taxon>Variosea</taxon>
        <taxon>Cavosteliida</taxon>
        <taxon>Cavosteliaceae</taxon>
        <taxon>Planoprotostelium</taxon>
    </lineage>
</organism>
<evidence type="ECO:0000313" key="4">
    <source>
        <dbReference type="Proteomes" id="UP000241769"/>
    </source>
</evidence>
<dbReference type="InterPro" id="IPR000757">
    <property type="entry name" value="Beta-glucanase-like"/>
</dbReference>
<dbReference type="InterPro" id="IPR013320">
    <property type="entry name" value="ConA-like_dom_sf"/>
</dbReference>
<feature type="domain" description="GH16" evidence="2">
    <location>
        <begin position="53"/>
        <end position="314"/>
    </location>
</feature>
<evidence type="ECO:0000313" key="3">
    <source>
        <dbReference type="EMBL" id="PRP85176.1"/>
    </source>
</evidence>
<dbReference type="InterPro" id="IPR012946">
    <property type="entry name" value="X8"/>
</dbReference>
<dbReference type="STRING" id="1890364.A0A2P6NMI5"/>
<dbReference type="Pfam" id="PF00722">
    <property type="entry name" value="Glyco_hydro_16"/>
    <property type="match status" value="1"/>
</dbReference>
<dbReference type="AlphaFoldDB" id="A0A2P6NMI5"/>
<keyword evidence="3" id="KW-0378">Hydrolase</keyword>
<sequence length="407" mass="45887">MLHLLHLGLSLNRSQIINQMELALSLNHYRDRPHAEMQGKAATLFCLLILACVSSQRSFRLVWSDEFNGDTLDKTKWQPEVNCDGGGNNELQCYRSDNVQVQNGALRITARVEDGANGKKYSSGRINTAHAGAWRYGKIDVRVKSVDGLYLWPAIWMMPKDNVYGGWAASGEIDILESRGGYNNNRDFSSALHYGGAWPNNFYQSSGFKNASQSLSSGYHNFTAIWTPETIRFLLDGSEYYRASLLRTFNLQKSKPYHQFGQPFDQKFYIIINLAVGGGIFADKAGALTRDVAKNWKNPTFIIDYVRVYELIGADVTPDCDTMYRNLPCRAWTQDPTQIDAQKMGTTFDWICAQNASFCKDVQSKAKYGKCNTAEKLSWIMNMYYQSVKGEQGKDGCNFSGLGRVVQ</sequence>
<dbReference type="PANTHER" id="PTHR10963:SF60">
    <property type="entry name" value="GRAM-NEGATIVE BACTERIA-BINDING PROTEIN 1-RELATED"/>
    <property type="match status" value="1"/>
</dbReference>
<dbReference type="SUPFAM" id="SSF49899">
    <property type="entry name" value="Concanavalin A-like lectins/glucanases"/>
    <property type="match status" value="1"/>
</dbReference>
<evidence type="ECO:0000256" key="1">
    <source>
        <dbReference type="ARBA" id="ARBA00022729"/>
    </source>
</evidence>
<dbReference type="SMART" id="SM00768">
    <property type="entry name" value="X8"/>
    <property type="match status" value="1"/>
</dbReference>
<dbReference type="Gene3D" id="1.20.58.1040">
    <property type="match status" value="1"/>
</dbReference>
<dbReference type="InParanoid" id="A0A2P6NMI5"/>
<reference evidence="3 4" key="1">
    <citation type="journal article" date="2018" name="Genome Biol. Evol.">
        <title>Multiple Roots of Fruiting Body Formation in Amoebozoa.</title>
        <authorList>
            <person name="Hillmann F."/>
            <person name="Forbes G."/>
            <person name="Novohradska S."/>
            <person name="Ferling I."/>
            <person name="Riege K."/>
            <person name="Groth M."/>
            <person name="Westermann M."/>
            <person name="Marz M."/>
            <person name="Spaller T."/>
            <person name="Winckler T."/>
            <person name="Schaap P."/>
            <person name="Glockner G."/>
        </authorList>
    </citation>
    <scope>NUCLEOTIDE SEQUENCE [LARGE SCALE GENOMIC DNA]</scope>
    <source>
        <strain evidence="3 4">Jena</strain>
    </source>
</reference>
<evidence type="ECO:0000259" key="2">
    <source>
        <dbReference type="PROSITE" id="PS51762"/>
    </source>
</evidence>
<dbReference type="PANTHER" id="PTHR10963">
    <property type="entry name" value="GLYCOSYL HYDROLASE-RELATED"/>
    <property type="match status" value="1"/>
</dbReference>
<keyword evidence="4" id="KW-1185">Reference proteome</keyword>
<dbReference type="Gene3D" id="2.60.120.200">
    <property type="match status" value="1"/>
</dbReference>
<proteinExistence type="predicted"/>
<dbReference type="PROSITE" id="PS51762">
    <property type="entry name" value="GH16_2"/>
    <property type="match status" value="1"/>
</dbReference>
<dbReference type="Proteomes" id="UP000241769">
    <property type="component" value="Unassembled WGS sequence"/>
</dbReference>
<accession>A0A2P6NMI5</accession>
<dbReference type="GO" id="GO:0005975">
    <property type="term" value="P:carbohydrate metabolic process"/>
    <property type="evidence" value="ECO:0007669"/>
    <property type="project" value="InterPro"/>
</dbReference>
<dbReference type="CDD" id="cd08023">
    <property type="entry name" value="GH16_laminarinase_like"/>
    <property type="match status" value="1"/>
</dbReference>
<comment type="caution">
    <text evidence="3">The sequence shown here is derived from an EMBL/GenBank/DDBJ whole genome shotgun (WGS) entry which is preliminary data.</text>
</comment>
<gene>
    <name evidence="3" type="ORF">PROFUN_07123</name>
</gene>
<protein>
    <submittedName>
        <fullName evidence="3">Glycoside hydrolase family 16</fullName>
    </submittedName>
</protein>
<dbReference type="EMBL" id="MDYQ01000049">
    <property type="protein sequence ID" value="PRP85176.1"/>
    <property type="molecule type" value="Genomic_DNA"/>
</dbReference>
<name>A0A2P6NMI5_9EUKA</name>
<keyword evidence="1" id="KW-0732">Signal</keyword>
<dbReference type="OrthoDB" id="4781at2759"/>
<dbReference type="Pfam" id="PF07983">
    <property type="entry name" value="X8"/>
    <property type="match status" value="1"/>
</dbReference>
<dbReference type="InterPro" id="IPR050546">
    <property type="entry name" value="Glycosyl_Hydrlase_16"/>
</dbReference>
<dbReference type="GO" id="GO:0004553">
    <property type="term" value="F:hydrolase activity, hydrolyzing O-glycosyl compounds"/>
    <property type="evidence" value="ECO:0007669"/>
    <property type="project" value="InterPro"/>
</dbReference>